<dbReference type="InterPro" id="IPR036322">
    <property type="entry name" value="WD40_repeat_dom_sf"/>
</dbReference>
<evidence type="ECO:0000313" key="8">
    <source>
        <dbReference type="RefSeq" id="XP_029648248.1"/>
    </source>
</evidence>
<keyword evidence="4" id="KW-0853">WD repeat</keyword>
<dbReference type="SMART" id="SM00320">
    <property type="entry name" value="WD40"/>
    <property type="match status" value="7"/>
</dbReference>
<keyword evidence="3" id="KW-0966">Cell projection</keyword>
<proteinExistence type="predicted"/>
<dbReference type="RefSeq" id="XP_029648248.1">
    <property type="nucleotide sequence ID" value="XM_029792388.2"/>
</dbReference>
<dbReference type="KEGG" id="osn:115222227"/>
<dbReference type="PROSITE" id="PS50294">
    <property type="entry name" value="WD_REPEATS_REGION"/>
    <property type="match status" value="2"/>
</dbReference>
<keyword evidence="7" id="KW-1185">Reference proteome</keyword>
<dbReference type="InterPro" id="IPR015943">
    <property type="entry name" value="WD40/YVTN_repeat-like_dom_sf"/>
</dbReference>
<dbReference type="Gene3D" id="2.130.10.10">
    <property type="entry name" value="YVTN repeat-like/Quinoprotein amine dehydrogenase"/>
    <property type="match status" value="3"/>
</dbReference>
<dbReference type="InterPro" id="IPR001680">
    <property type="entry name" value="WD40_rpt"/>
</dbReference>
<sequence length="773" mass="86930">MRLKISLQKEPKHSELVSCVCWTSPEEVYSAADDHQILKWNLNLNESSKFVTLPDGVYPTSLLWTPKDAGSGKKVGSDTFVLTSTDGKIHYISKSGRLEKSIEAHKGAILCGSWSHNGEDFATAGEDGQVKIWSKQRMLRSTLVQNSAPIYSLAWAPDSKQLVFTNGKQLILKAQQAGSKPFMWKGHDGLILVLQWNAINDLILSGGEDCKYKIWNSYGVIMYSSAAYDYPITSLAWNPSGELFVVGSFSSLRLCDRSGWSYALEKPNTGSIFCLAWSTDGTQVSGACGIGQVIIGHLVDRRLEWKNFVITVVSSNQIDVHNVLDDVKEKLDFRDRIIKISFSFGYLVVATASQGHIYSTKNWNTPIIFDLKDGCVSLIVQAEKYFLLADGANLSILSYDGRVLSPIKFPGLKSELLTQVTVSLSNDTLAVRSKNDEKVIHLFEVSTGKPVGDGKPICHKLEVVEIALDQCGHANERRLAIVDRNRDLYLTTVRLFGHTRTFLKLGSMVQSLSWNDSCNMLATLSDDRFLIYYYPNAIYVDKDLLPEVIEEKDTSEYGKNPQILQFLGNQVVMRRSEGSLVSSSIKPYPMLLHGYVNGGKWEEAVRLCRFVKEDKIWACLAGMAAYAKELPTAEVAYAALKKADKIQYIARIKDIPIKEARKAEMALFCGNIQDAEAILLQAGLIFRAVILNVKMFNWERSLELAVKHKTHVDTVLAYRQKYLQNFNKTETNKKFLQYMETMEVEWEQVQAKIAKEYQQEKERSPAVTSSRMK</sequence>
<evidence type="ECO:0000259" key="5">
    <source>
        <dbReference type="Pfam" id="PF23335"/>
    </source>
</evidence>
<dbReference type="FunFam" id="2.130.10.10:FF:000463">
    <property type="entry name" value="intraflagellar transport protein 80 homolog"/>
    <property type="match status" value="1"/>
</dbReference>
<dbReference type="GO" id="GO:0060271">
    <property type="term" value="P:cilium assembly"/>
    <property type="evidence" value="ECO:0007669"/>
    <property type="project" value="TreeGrafter"/>
</dbReference>
<feature type="domain" description="IFT80 second beta-propeller" evidence="5">
    <location>
        <begin position="300"/>
        <end position="588"/>
    </location>
</feature>
<feature type="repeat" description="WD" evidence="4">
    <location>
        <begin position="184"/>
        <end position="216"/>
    </location>
</feature>
<protein>
    <submittedName>
        <fullName evidence="8">Intraflagellar transport protein 80 homolog</fullName>
    </submittedName>
</protein>
<comment type="subcellular location">
    <subcellularLocation>
        <location evidence="1">Cell projection</location>
        <location evidence="1">Cilium</location>
    </subcellularLocation>
</comment>
<reference evidence="8" key="1">
    <citation type="submission" date="2025-08" db="UniProtKB">
        <authorList>
            <consortium name="RefSeq"/>
        </authorList>
    </citation>
    <scope>IDENTIFICATION</scope>
</reference>
<dbReference type="GO" id="GO:0030992">
    <property type="term" value="C:intraciliary transport particle B"/>
    <property type="evidence" value="ECO:0007669"/>
    <property type="project" value="TreeGrafter"/>
</dbReference>
<dbReference type="PROSITE" id="PS50082">
    <property type="entry name" value="WD_REPEATS_2"/>
    <property type="match status" value="2"/>
</dbReference>
<evidence type="ECO:0000313" key="7">
    <source>
        <dbReference type="Proteomes" id="UP000515154"/>
    </source>
</evidence>
<dbReference type="PANTHER" id="PTHR24098">
    <property type="entry name" value="OUTER SEGMENT 5"/>
    <property type="match status" value="1"/>
</dbReference>
<dbReference type="AlphaFoldDB" id="A0A6P7TB36"/>
<evidence type="ECO:0000256" key="4">
    <source>
        <dbReference type="PROSITE-ProRule" id="PRU00221"/>
    </source>
</evidence>
<evidence type="ECO:0000259" key="6">
    <source>
        <dbReference type="Pfam" id="PF23387"/>
    </source>
</evidence>
<organism evidence="7 8">
    <name type="scientific">Octopus sinensis</name>
    <name type="common">East Asian common octopus</name>
    <dbReference type="NCBI Taxonomy" id="2607531"/>
    <lineage>
        <taxon>Eukaryota</taxon>
        <taxon>Metazoa</taxon>
        <taxon>Spiralia</taxon>
        <taxon>Lophotrochozoa</taxon>
        <taxon>Mollusca</taxon>
        <taxon>Cephalopoda</taxon>
        <taxon>Coleoidea</taxon>
        <taxon>Octopodiformes</taxon>
        <taxon>Octopoda</taxon>
        <taxon>Incirrata</taxon>
        <taxon>Octopodidae</taxon>
        <taxon>Octopus</taxon>
    </lineage>
</organism>
<dbReference type="Pfam" id="PF00400">
    <property type="entry name" value="WD40"/>
    <property type="match status" value="2"/>
</dbReference>
<dbReference type="Pfam" id="PF23335">
    <property type="entry name" value="Beta-prop_IFT80_2nd"/>
    <property type="match status" value="1"/>
</dbReference>
<dbReference type="GO" id="GO:0005929">
    <property type="term" value="C:cilium"/>
    <property type="evidence" value="ECO:0007669"/>
    <property type="project" value="UniProtKB-SubCell"/>
</dbReference>
<evidence type="ECO:0000256" key="2">
    <source>
        <dbReference type="ARBA" id="ARBA00023069"/>
    </source>
</evidence>
<dbReference type="InterPro" id="IPR056157">
    <property type="entry name" value="TPR_IFT80_172_dom"/>
</dbReference>
<dbReference type="PANTHER" id="PTHR24098:SF0">
    <property type="entry name" value="OUTER SEGMENT 5"/>
    <property type="match status" value="1"/>
</dbReference>
<feature type="repeat" description="WD" evidence="4">
    <location>
        <begin position="102"/>
        <end position="134"/>
    </location>
</feature>
<dbReference type="Pfam" id="PF23387">
    <property type="entry name" value="TPR_IFT80_172"/>
    <property type="match status" value="1"/>
</dbReference>
<evidence type="ECO:0000256" key="3">
    <source>
        <dbReference type="ARBA" id="ARBA00023273"/>
    </source>
</evidence>
<gene>
    <name evidence="8" type="primary">LOC115222227</name>
</gene>
<accession>A0A6P7TB36</accession>
<keyword evidence="2" id="KW-0969">Cilium</keyword>
<dbReference type="InterPro" id="IPR056456">
    <property type="entry name" value="Beta-prop_IFT80_2nd"/>
</dbReference>
<name>A0A6P7TB36_9MOLL</name>
<dbReference type="Proteomes" id="UP000515154">
    <property type="component" value="Linkage group LG19"/>
</dbReference>
<dbReference type="SUPFAM" id="SSF50978">
    <property type="entry name" value="WD40 repeat-like"/>
    <property type="match status" value="2"/>
</dbReference>
<evidence type="ECO:0000256" key="1">
    <source>
        <dbReference type="ARBA" id="ARBA00004138"/>
    </source>
</evidence>
<feature type="domain" description="IFT80/172/WDR35 TPR" evidence="6">
    <location>
        <begin position="616"/>
        <end position="762"/>
    </location>
</feature>